<evidence type="ECO:0000313" key="6">
    <source>
        <dbReference type="EMBL" id="SIQ45909.1"/>
    </source>
</evidence>
<dbReference type="InterPro" id="IPR015590">
    <property type="entry name" value="Aldehyde_DH_dom"/>
</dbReference>
<accession>A0A1N6SXQ6</accession>
<organism evidence="6 7">
    <name type="scientific">Aquipseudomonas alcaligenes</name>
    <name type="common">Pseudomonas alcaligenes</name>
    <dbReference type="NCBI Taxonomy" id="43263"/>
    <lineage>
        <taxon>Bacteria</taxon>
        <taxon>Pseudomonadati</taxon>
        <taxon>Pseudomonadota</taxon>
        <taxon>Gammaproteobacteria</taxon>
        <taxon>Pseudomonadales</taxon>
        <taxon>Pseudomonadaceae</taxon>
        <taxon>Aquipseudomonas</taxon>
    </lineage>
</organism>
<evidence type="ECO:0000256" key="4">
    <source>
        <dbReference type="RuleBase" id="RU003345"/>
    </source>
</evidence>
<dbReference type="PANTHER" id="PTHR11699">
    <property type="entry name" value="ALDEHYDE DEHYDROGENASE-RELATED"/>
    <property type="match status" value="1"/>
</dbReference>
<dbReference type="InterPro" id="IPR016162">
    <property type="entry name" value="Ald_DH_N"/>
</dbReference>
<name>A0A1N6SXQ6_AQUAC</name>
<evidence type="ECO:0000256" key="2">
    <source>
        <dbReference type="ARBA" id="ARBA00023002"/>
    </source>
</evidence>
<reference evidence="6 7" key="1">
    <citation type="submission" date="2017-01" db="EMBL/GenBank/DDBJ databases">
        <authorList>
            <person name="Mah S.A."/>
            <person name="Swanson W.J."/>
            <person name="Moy G.W."/>
            <person name="Vacquier V.D."/>
        </authorList>
    </citation>
    <scope>NUCLEOTIDE SEQUENCE [LARGE SCALE GENOMIC DNA]</scope>
    <source>
        <strain evidence="6 7">RU36E</strain>
    </source>
</reference>
<feature type="domain" description="Aldehyde dehydrogenase" evidence="5">
    <location>
        <begin position="24"/>
        <end position="476"/>
    </location>
</feature>
<dbReference type="SUPFAM" id="SSF53720">
    <property type="entry name" value="ALDH-like"/>
    <property type="match status" value="1"/>
</dbReference>
<evidence type="ECO:0000256" key="1">
    <source>
        <dbReference type="ARBA" id="ARBA00009986"/>
    </source>
</evidence>
<dbReference type="RefSeq" id="WP_217695037.1">
    <property type="nucleotide sequence ID" value="NZ_FTMP01000004.1"/>
</dbReference>
<keyword evidence="2 4" id="KW-0560">Oxidoreductase</keyword>
<dbReference type="Pfam" id="PF00171">
    <property type="entry name" value="Aldedh"/>
    <property type="match status" value="1"/>
</dbReference>
<evidence type="ECO:0000313" key="7">
    <source>
        <dbReference type="Proteomes" id="UP000185841"/>
    </source>
</evidence>
<evidence type="ECO:0000259" key="5">
    <source>
        <dbReference type="Pfam" id="PF00171"/>
    </source>
</evidence>
<gene>
    <name evidence="6" type="ORF">SAMN05878282_104199</name>
</gene>
<dbReference type="Proteomes" id="UP000185841">
    <property type="component" value="Unassembled WGS sequence"/>
</dbReference>
<dbReference type="InterPro" id="IPR016161">
    <property type="entry name" value="Ald_DH/histidinol_DH"/>
</dbReference>
<protein>
    <submittedName>
        <fullName evidence="6">Betaine-aldehyde dehydrogenase</fullName>
    </submittedName>
</protein>
<dbReference type="AlphaFoldDB" id="A0A1N6SXQ6"/>
<comment type="similarity">
    <text evidence="1 4">Belongs to the aldehyde dehydrogenase family.</text>
</comment>
<dbReference type="InterPro" id="IPR029510">
    <property type="entry name" value="Ald_DH_CS_GLU"/>
</dbReference>
<dbReference type="EMBL" id="FTMP01000004">
    <property type="protein sequence ID" value="SIQ45909.1"/>
    <property type="molecule type" value="Genomic_DNA"/>
</dbReference>
<dbReference type="GO" id="GO:0016620">
    <property type="term" value="F:oxidoreductase activity, acting on the aldehyde or oxo group of donors, NAD or NADP as acceptor"/>
    <property type="evidence" value="ECO:0007669"/>
    <property type="project" value="InterPro"/>
</dbReference>
<proteinExistence type="inferred from homology"/>
<dbReference type="FunFam" id="3.40.309.10:FF:000009">
    <property type="entry name" value="Aldehyde dehydrogenase A"/>
    <property type="match status" value="1"/>
</dbReference>
<evidence type="ECO:0000256" key="3">
    <source>
        <dbReference type="PROSITE-ProRule" id="PRU10007"/>
    </source>
</evidence>
<dbReference type="InterPro" id="IPR016163">
    <property type="entry name" value="Ald_DH_C"/>
</dbReference>
<dbReference type="PROSITE" id="PS00687">
    <property type="entry name" value="ALDEHYDE_DEHYDR_GLU"/>
    <property type="match status" value="1"/>
</dbReference>
<dbReference type="Gene3D" id="3.40.309.10">
    <property type="entry name" value="Aldehyde Dehydrogenase, Chain A, domain 2"/>
    <property type="match status" value="1"/>
</dbReference>
<feature type="active site" evidence="3">
    <location>
        <position position="253"/>
    </location>
</feature>
<sequence>MTPTATLMLERSAQHFVDGQYLPGNGARVAIIDPATEAEVGCYAEATEAEMEQAIALANQAQKGWWALSALERADALHRVADRLGELSAQVGECLTREMGKPYREAEWEAGASASAFRYYAELARQEHGRVAGPAIAGQLHMTIKEPLGTVVSIVPYNFPVLLFGWQAAASLAAGNAIIVKPSELTSLTLLLVMQAFDHLPAGLVQCLTGGANVGRHLVAHPHTHAVAFTGSVPAGQAVAQSAALRFKPVLIEASGNDPFIVMPSSPVEIVASGAAFAAFLNCGQVCTSAERFYVHEDVYDRFVSALAAEARKLRIGNGLECVDIGPMASARERARVENIVARAVEQGARIVCGGKRPADREQGWFFEPTVLEVSHAMDIMHGECFGPLAPVCKVRSLDEAIALANDSEFGLGANIYTENLAEAMRAVNEIESGIVWVNTPLNDNDCVPFGGRKMTGQGRELGIEGLEQFRRSKMVMIAPQAIDDPEWFPYPDDEAFPATQQ</sequence>
<dbReference type="Gene3D" id="3.40.605.10">
    <property type="entry name" value="Aldehyde Dehydrogenase, Chain A, domain 1"/>
    <property type="match status" value="1"/>
</dbReference>